<evidence type="ECO:0000259" key="12">
    <source>
        <dbReference type="Pfam" id="PF16757"/>
    </source>
</evidence>
<evidence type="ECO:0000256" key="8">
    <source>
        <dbReference type="ARBA" id="ARBA00074133"/>
    </source>
</evidence>
<evidence type="ECO:0000256" key="3">
    <source>
        <dbReference type="ARBA" id="ARBA00012662"/>
    </source>
</evidence>
<dbReference type="SMART" id="SM00812">
    <property type="entry name" value="Alpha_L_fucos"/>
    <property type="match status" value="1"/>
</dbReference>
<dbReference type="GO" id="GO:0004560">
    <property type="term" value="F:alpha-L-fucosidase activity"/>
    <property type="evidence" value="ECO:0007669"/>
    <property type="project" value="UniProtKB-EC"/>
</dbReference>
<dbReference type="FunFam" id="3.20.20.80:FF:000027">
    <property type="entry name" value="Alpha-L-fucosidase"/>
    <property type="match status" value="1"/>
</dbReference>
<feature type="domain" description="Alpha-L-fucosidase C-terminal" evidence="12">
    <location>
        <begin position="395"/>
        <end position="482"/>
    </location>
</feature>
<organism evidence="13 14">
    <name type="scientific">Cryptolaemus montrouzieri</name>
    <dbReference type="NCBI Taxonomy" id="559131"/>
    <lineage>
        <taxon>Eukaryota</taxon>
        <taxon>Metazoa</taxon>
        <taxon>Ecdysozoa</taxon>
        <taxon>Arthropoda</taxon>
        <taxon>Hexapoda</taxon>
        <taxon>Insecta</taxon>
        <taxon>Pterygota</taxon>
        <taxon>Neoptera</taxon>
        <taxon>Endopterygota</taxon>
        <taxon>Coleoptera</taxon>
        <taxon>Polyphaga</taxon>
        <taxon>Cucujiformia</taxon>
        <taxon>Coccinelloidea</taxon>
        <taxon>Coccinellidae</taxon>
        <taxon>Scymninae</taxon>
        <taxon>Scymnini</taxon>
        <taxon>Cryptolaemus</taxon>
    </lineage>
</organism>
<dbReference type="PANTHER" id="PTHR10030">
    <property type="entry name" value="ALPHA-L-FUCOSIDASE"/>
    <property type="match status" value="1"/>
</dbReference>
<dbReference type="Pfam" id="PF16757">
    <property type="entry name" value="Fucosidase_C"/>
    <property type="match status" value="1"/>
</dbReference>
<dbReference type="InterPro" id="IPR031919">
    <property type="entry name" value="Fucosidase_C"/>
</dbReference>
<dbReference type="Proteomes" id="UP001516400">
    <property type="component" value="Unassembled WGS sequence"/>
</dbReference>
<protein>
    <recommendedName>
        <fullName evidence="8">Putative alpha-L-fucosidase</fullName>
        <ecNumber evidence="3">3.2.1.51</ecNumber>
    </recommendedName>
    <alternativeName>
        <fullName evidence="9">Alpha-L-fucoside fucohydrolase</fullName>
    </alternativeName>
</protein>
<evidence type="ECO:0000313" key="13">
    <source>
        <dbReference type="EMBL" id="KAL3267007.1"/>
    </source>
</evidence>
<feature type="domain" description="Glycoside hydrolase family 29 N-terminal" evidence="11">
    <location>
        <begin position="28"/>
        <end position="384"/>
    </location>
</feature>
<dbReference type="InterPro" id="IPR000933">
    <property type="entry name" value="Glyco_hydro_29"/>
</dbReference>
<evidence type="ECO:0000256" key="9">
    <source>
        <dbReference type="ARBA" id="ARBA00081661"/>
    </source>
</evidence>
<sequence length="489" mass="56895">MENLSRIYATVLGCLFIVSTIKCNQPQIVTAELKYEPNWKSLDSRPLPDWYDEAKIGIFIHWGVFSVPSFGSEWFWADWKSNSTQYVNYVEKNYPPDFSYQEFAKDFTAEFFEPTVWADLFKNLVPTYLITWIKEKWYVVLTSKHHEGFTLWPSEYSFSWNAKDIGPHRDLVVEYYLYFLLNRDLSRAVRRAGLTFGLYHSLYEWFNPMYLADKANNFTSQVFVSNKILPEMQEIIEKYEPNVLWSDGDWEAHDSYWKATDFLAWLYNESPVKDTVVVNDRWGIDIPCSHGDFYTCTDRFNPGVLQKHKWENAMTIDKESWGFRRNAPLSDYLTTHELLQTLAETISCGGNILINVGPTKEGTIAPIFEERLLDLGKWLSINGEAIYGSKPWIYQNDSLTTDVWYTQKQNSVYAIVLNWPTNNILTLESVVQLFSSPKTSVTLLGNDILNWNLTQPSRNEVNIVFPDKAGVKSESAWILKIQAQNSTEH</sequence>
<comment type="function">
    <text evidence="1">Alpha-L-fucosidase is responsible for hydrolyzing the alpha-1,6-linked fucose joined to the reducing-end N-acetylglucosamine of the carbohydrate moieties of glycoproteins.</text>
</comment>
<name>A0ABD2MKW3_9CUCU</name>
<dbReference type="InterPro" id="IPR013780">
    <property type="entry name" value="Glyco_hydro_b"/>
</dbReference>
<dbReference type="EMBL" id="JABFTP020000001">
    <property type="protein sequence ID" value="KAL3267007.1"/>
    <property type="molecule type" value="Genomic_DNA"/>
</dbReference>
<dbReference type="InterPro" id="IPR016286">
    <property type="entry name" value="FUC_metazoa-typ"/>
</dbReference>
<keyword evidence="4 10" id="KW-0732">Signal</keyword>
<keyword evidence="6" id="KW-0325">Glycoprotein</keyword>
<dbReference type="InterPro" id="IPR017853">
    <property type="entry name" value="GH"/>
</dbReference>
<reference evidence="13 14" key="1">
    <citation type="journal article" date="2021" name="BMC Biol.">
        <title>Horizontally acquired antibacterial genes associated with adaptive radiation of ladybird beetles.</title>
        <authorList>
            <person name="Li H.S."/>
            <person name="Tang X.F."/>
            <person name="Huang Y.H."/>
            <person name="Xu Z.Y."/>
            <person name="Chen M.L."/>
            <person name="Du X.Y."/>
            <person name="Qiu B.Y."/>
            <person name="Chen P.T."/>
            <person name="Zhang W."/>
            <person name="Slipinski A."/>
            <person name="Escalona H.E."/>
            <person name="Waterhouse R.M."/>
            <person name="Zwick A."/>
            <person name="Pang H."/>
        </authorList>
    </citation>
    <scope>NUCLEOTIDE SEQUENCE [LARGE SCALE GENOMIC DNA]</scope>
    <source>
        <strain evidence="13">SYSU2018</strain>
    </source>
</reference>
<dbReference type="Gene3D" id="2.60.40.1180">
    <property type="entry name" value="Golgi alpha-mannosidase II"/>
    <property type="match status" value="1"/>
</dbReference>
<feature type="chain" id="PRO_5044537038" description="Putative alpha-L-fucosidase" evidence="10">
    <location>
        <begin position="24"/>
        <end position="489"/>
    </location>
</feature>
<comment type="similarity">
    <text evidence="2 10">Belongs to the glycosyl hydrolase 29 family.</text>
</comment>
<proteinExistence type="inferred from homology"/>
<evidence type="ECO:0000259" key="11">
    <source>
        <dbReference type="Pfam" id="PF01120"/>
    </source>
</evidence>
<dbReference type="PIRSF" id="PIRSF001092">
    <property type="entry name" value="Alpha-L-fucosidase"/>
    <property type="match status" value="1"/>
</dbReference>
<accession>A0ABD2MKW3</accession>
<dbReference type="InterPro" id="IPR057739">
    <property type="entry name" value="Glyco_hydro_29_N"/>
</dbReference>
<keyword evidence="14" id="KW-1185">Reference proteome</keyword>
<evidence type="ECO:0000256" key="7">
    <source>
        <dbReference type="ARBA" id="ARBA00023295"/>
    </source>
</evidence>
<dbReference type="AlphaFoldDB" id="A0ABD2MKW3"/>
<comment type="caution">
    <text evidence="13">The sequence shown here is derived from an EMBL/GenBank/DDBJ whole genome shotgun (WGS) entry which is preliminary data.</text>
</comment>
<dbReference type="PANTHER" id="PTHR10030:SF37">
    <property type="entry name" value="ALPHA-L-FUCOSIDASE-RELATED"/>
    <property type="match status" value="1"/>
</dbReference>
<dbReference type="Pfam" id="PF01120">
    <property type="entry name" value="Alpha_L_fucos"/>
    <property type="match status" value="1"/>
</dbReference>
<evidence type="ECO:0000256" key="4">
    <source>
        <dbReference type="ARBA" id="ARBA00022729"/>
    </source>
</evidence>
<keyword evidence="5 10" id="KW-0378">Hydrolase</keyword>
<dbReference type="PRINTS" id="PR00741">
    <property type="entry name" value="GLHYDRLASE29"/>
</dbReference>
<evidence type="ECO:0000256" key="2">
    <source>
        <dbReference type="ARBA" id="ARBA00007951"/>
    </source>
</evidence>
<evidence type="ECO:0000256" key="5">
    <source>
        <dbReference type="ARBA" id="ARBA00022801"/>
    </source>
</evidence>
<feature type="signal peptide" evidence="10">
    <location>
        <begin position="1"/>
        <end position="23"/>
    </location>
</feature>
<gene>
    <name evidence="13" type="ORF">HHI36_011155</name>
</gene>
<evidence type="ECO:0000313" key="14">
    <source>
        <dbReference type="Proteomes" id="UP001516400"/>
    </source>
</evidence>
<dbReference type="Gene3D" id="3.20.20.80">
    <property type="entry name" value="Glycosidases"/>
    <property type="match status" value="1"/>
</dbReference>
<evidence type="ECO:0000256" key="10">
    <source>
        <dbReference type="PIRNR" id="PIRNR001092"/>
    </source>
</evidence>
<evidence type="ECO:0000256" key="6">
    <source>
        <dbReference type="ARBA" id="ARBA00023180"/>
    </source>
</evidence>
<keyword evidence="7 10" id="KW-0326">Glycosidase</keyword>
<dbReference type="SUPFAM" id="SSF51445">
    <property type="entry name" value="(Trans)glycosidases"/>
    <property type="match status" value="1"/>
</dbReference>
<dbReference type="EC" id="3.2.1.51" evidence="3"/>
<evidence type="ECO:0000256" key="1">
    <source>
        <dbReference type="ARBA" id="ARBA00004071"/>
    </source>
</evidence>